<dbReference type="Gene3D" id="3.30.230.10">
    <property type="match status" value="1"/>
</dbReference>
<proteinExistence type="inferred from homology"/>
<comment type="similarity">
    <text evidence="1 8">Belongs to the TRAFAC class translation factor GTPase superfamily. Classic translation factor GTPase family. EF-G/EF-2 subfamily.</text>
</comment>
<reference evidence="10 11" key="1">
    <citation type="submission" date="2016-02" db="EMBL/GenBank/DDBJ databases">
        <title>Genome sequence of Clostridium tepidiprofundi DSM 19306.</title>
        <authorList>
            <person name="Poehlein A."/>
            <person name="Daniel R."/>
        </authorList>
    </citation>
    <scope>NUCLEOTIDE SEQUENCE [LARGE SCALE GENOMIC DNA]</scope>
    <source>
        <strain evidence="10 11">DSM 19306</strain>
    </source>
</reference>
<dbReference type="CDD" id="cd16262">
    <property type="entry name" value="EFG_III"/>
    <property type="match status" value="1"/>
</dbReference>
<dbReference type="NCBIfam" id="TIGR00484">
    <property type="entry name" value="EF-G"/>
    <property type="match status" value="1"/>
</dbReference>
<dbReference type="SUPFAM" id="SSF54211">
    <property type="entry name" value="Ribosomal protein S5 domain 2-like"/>
    <property type="match status" value="1"/>
</dbReference>
<dbReference type="NCBIfam" id="TIGR00231">
    <property type="entry name" value="small_GTP"/>
    <property type="match status" value="1"/>
</dbReference>
<dbReference type="PANTHER" id="PTHR43261:SF1">
    <property type="entry name" value="RIBOSOME-RELEASING FACTOR 2, MITOCHONDRIAL"/>
    <property type="match status" value="1"/>
</dbReference>
<dbReference type="CDD" id="cd04088">
    <property type="entry name" value="EFG_mtEFG_II"/>
    <property type="match status" value="1"/>
</dbReference>
<keyword evidence="6 8" id="KW-0648">Protein biosynthesis</keyword>
<dbReference type="SUPFAM" id="SSF50447">
    <property type="entry name" value="Translation proteins"/>
    <property type="match status" value="1"/>
</dbReference>
<dbReference type="GO" id="GO:0003924">
    <property type="term" value="F:GTPase activity"/>
    <property type="evidence" value="ECO:0007669"/>
    <property type="project" value="InterPro"/>
</dbReference>
<dbReference type="PRINTS" id="PR00315">
    <property type="entry name" value="ELONGATNFCT"/>
</dbReference>
<dbReference type="InterPro" id="IPR035647">
    <property type="entry name" value="EFG_III/V"/>
</dbReference>
<dbReference type="PROSITE" id="PS51722">
    <property type="entry name" value="G_TR_2"/>
    <property type="match status" value="1"/>
</dbReference>
<dbReference type="CDD" id="cd01886">
    <property type="entry name" value="EF-G"/>
    <property type="match status" value="1"/>
</dbReference>
<evidence type="ECO:0000313" key="10">
    <source>
        <dbReference type="EMBL" id="KYH31295.1"/>
    </source>
</evidence>
<keyword evidence="3 8" id="KW-0963">Cytoplasm</keyword>
<protein>
    <recommendedName>
        <fullName evidence="2 8">Elongation factor G</fullName>
        <shortName evidence="8">EF-G</shortName>
    </recommendedName>
</protein>
<keyword evidence="11" id="KW-1185">Reference proteome</keyword>
<dbReference type="PROSITE" id="PS00301">
    <property type="entry name" value="G_TR_1"/>
    <property type="match status" value="1"/>
</dbReference>
<dbReference type="Gene3D" id="3.40.50.300">
    <property type="entry name" value="P-loop containing nucleotide triphosphate hydrolases"/>
    <property type="match status" value="1"/>
</dbReference>
<dbReference type="SMART" id="SM00838">
    <property type="entry name" value="EFG_C"/>
    <property type="match status" value="1"/>
</dbReference>
<dbReference type="EMBL" id="LTBA01000048">
    <property type="protein sequence ID" value="KYH31295.1"/>
    <property type="molecule type" value="Genomic_DNA"/>
</dbReference>
<dbReference type="InterPro" id="IPR035649">
    <property type="entry name" value="EFG_V"/>
</dbReference>
<evidence type="ECO:0000313" key="11">
    <source>
        <dbReference type="Proteomes" id="UP000075531"/>
    </source>
</evidence>
<dbReference type="Gene3D" id="3.30.70.240">
    <property type="match status" value="1"/>
</dbReference>
<dbReference type="InterPro" id="IPR005225">
    <property type="entry name" value="Small_GTP-bd"/>
</dbReference>
<dbReference type="FunFam" id="3.30.70.240:FF:000001">
    <property type="entry name" value="Elongation factor G"/>
    <property type="match status" value="1"/>
</dbReference>
<evidence type="ECO:0000256" key="6">
    <source>
        <dbReference type="ARBA" id="ARBA00022917"/>
    </source>
</evidence>
<dbReference type="InterPro" id="IPR027417">
    <property type="entry name" value="P-loop_NTPase"/>
</dbReference>
<dbReference type="STRING" id="1121338.CLTEP_23940"/>
<dbReference type="SUPFAM" id="SSF52540">
    <property type="entry name" value="P-loop containing nucleoside triphosphate hydrolases"/>
    <property type="match status" value="1"/>
</dbReference>
<evidence type="ECO:0000256" key="8">
    <source>
        <dbReference type="HAMAP-Rule" id="MF_00054"/>
    </source>
</evidence>
<dbReference type="PATRIC" id="fig|1121338.3.peg.2474"/>
<dbReference type="NCBIfam" id="NF009381">
    <property type="entry name" value="PRK12740.1-5"/>
    <property type="match status" value="1"/>
</dbReference>
<dbReference type="InterPro" id="IPR009022">
    <property type="entry name" value="EFG_III"/>
</dbReference>
<dbReference type="InterPro" id="IPR005517">
    <property type="entry name" value="Transl_elong_EFG/EF2_IV"/>
</dbReference>
<dbReference type="Pfam" id="PF22042">
    <property type="entry name" value="EF-G_D2"/>
    <property type="match status" value="1"/>
</dbReference>
<dbReference type="Proteomes" id="UP000075531">
    <property type="component" value="Unassembled WGS sequence"/>
</dbReference>
<evidence type="ECO:0000256" key="7">
    <source>
        <dbReference type="ARBA" id="ARBA00023134"/>
    </source>
</evidence>
<dbReference type="InterPro" id="IPR009000">
    <property type="entry name" value="Transl_B-barrel_sf"/>
</dbReference>
<dbReference type="CDD" id="cd03713">
    <property type="entry name" value="EFG_mtEFG_C"/>
    <property type="match status" value="1"/>
</dbReference>
<keyword evidence="7 8" id="KW-0342">GTP-binding</keyword>
<dbReference type="Gene3D" id="2.40.30.10">
    <property type="entry name" value="Translation factors"/>
    <property type="match status" value="1"/>
</dbReference>
<dbReference type="SUPFAM" id="SSF54980">
    <property type="entry name" value="EF-G C-terminal domain-like"/>
    <property type="match status" value="2"/>
</dbReference>
<dbReference type="FunFam" id="2.40.30.10:FF:000006">
    <property type="entry name" value="Elongation factor G"/>
    <property type="match status" value="1"/>
</dbReference>
<dbReference type="InterPro" id="IPR020568">
    <property type="entry name" value="Ribosomal_Su5_D2-typ_SF"/>
</dbReference>
<evidence type="ECO:0000256" key="2">
    <source>
        <dbReference type="ARBA" id="ARBA00017872"/>
    </source>
</evidence>
<sequence>MARQYPLKKFRNIGIMAHIDAGKTTTTERILYYTGKTHKIGEVHEGAATMDWMVQEQERGITITSAATTCMWKDHVINIIDTPGHVDFTVEVERSLRVLDGAVGVFCAKGGVEPQSETVWRQADKYGVPRIAYINKMDIMGADFFRTVNMMRERLHANAVPIQLPIGKEETFIGIVDLITNKARIYKDDLGTQIEDTEIPEDMRELAEEYRTSMIESISELDEELMMKYLDGEEITVEELKAALRKGVCNNEIVPVICGSSYKNKGVQMMIDAVIDYMPSPLDIPAIKGIDPETEEEVERPADDNQPLAALAFKIATDPFVGKLAFTRIYSGVMTSGTYVLNSNKGKRERIGRLVKMHANHREEVQELRAGELGAIIGLKNTMTGDTLCTDEAPVILESMEFPEPVISVAIEPKTKAGRDKMSIALSKLAEEDPTFKTYTNQETGQTIIAGMGELHLEIIVDRLQREFKVECNVGKPQVAYKETIQKAVKAEGKFVRQSGGRGQYGHCWIEMIPHEGDYEFENAIVGGVIPKEYVPAVDAGIQEAAQSGIVAGYPVINFKVRCVDGSYHDVDSSEMAFKVAGSMAFKNAMAKADPVLLEPIMKVEITVPEEYMGDVMGDINSRRGRIEGMEPQAGAQVIRAMVPLSEMFGYATTLRSRTQGRGNYSMEFATYEPVPKSIMEKIVGDK</sequence>
<feature type="domain" description="Tr-type G" evidence="9">
    <location>
        <begin position="8"/>
        <end position="282"/>
    </location>
</feature>
<dbReference type="InterPro" id="IPR000795">
    <property type="entry name" value="T_Tr_GTP-bd_dom"/>
</dbReference>
<feature type="binding site" evidence="8">
    <location>
        <begin position="81"/>
        <end position="85"/>
    </location>
    <ligand>
        <name>GTP</name>
        <dbReference type="ChEBI" id="CHEBI:37565"/>
    </ligand>
</feature>
<keyword evidence="4 8" id="KW-0547">Nucleotide-binding</keyword>
<evidence type="ECO:0000259" key="9">
    <source>
        <dbReference type="PROSITE" id="PS51722"/>
    </source>
</evidence>
<dbReference type="InterPro" id="IPR000640">
    <property type="entry name" value="EFG_V-like"/>
</dbReference>
<dbReference type="InterPro" id="IPR053905">
    <property type="entry name" value="EF-G-like_DII"/>
</dbReference>
<dbReference type="InterPro" id="IPR041095">
    <property type="entry name" value="EFG_II"/>
</dbReference>
<dbReference type="CDD" id="cd01434">
    <property type="entry name" value="EFG_mtEFG1_IV"/>
    <property type="match status" value="1"/>
</dbReference>
<feature type="binding site" evidence="8">
    <location>
        <begin position="17"/>
        <end position="24"/>
    </location>
    <ligand>
        <name>GTP</name>
        <dbReference type="ChEBI" id="CHEBI:37565"/>
    </ligand>
</feature>
<dbReference type="InterPro" id="IPR014721">
    <property type="entry name" value="Ribsml_uS5_D2-typ_fold_subgr"/>
</dbReference>
<dbReference type="RefSeq" id="WP_066826965.1">
    <property type="nucleotide sequence ID" value="NZ_LTBA01000048.1"/>
</dbReference>
<feature type="binding site" evidence="8">
    <location>
        <begin position="135"/>
        <end position="138"/>
    </location>
    <ligand>
        <name>GTP</name>
        <dbReference type="ChEBI" id="CHEBI:37565"/>
    </ligand>
</feature>
<dbReference type="OrthoDB" id="9804431at2"/>
<dbReference type="Pfam" id="PF14492">
    <property type="entry name" value="EFG_III"/>
    <property type="match status" value="1"/>
</dbReference>
<gene>
    <name evidence="10" type="primary">fusA_1</name>
    <name evidence="8" type="synonym">fusA</name>
    <name evidence="10" type="ORF">CLTEP_23940</name>
</gene>
<dbReference type="AlphaFoldDB" id="A0A151AUH9"/>
<evidence type="ECO:0000256" key="3">
    <source>
        <dbReference type="ARBA" id="ARBA00022490"/>
    </source>
</evidence>
<accession>A0A151AUH9</accession>
<evidence type="ECO:0000256" key="5">
    <source>
        <dbReference type="ARBA" id="ARBA00022768"/>
    </source>
</evidence>
<dbReference type="Pfam" id="PF00679">
    <property type="entry name" value="EFG_C"/>
    <property type="match status" value="1"/>
</dbReference>
<dbReference type="GO" id="GO:0005525">
    <property type="term" value="F:GTP binding"/>
    <property type="evidence" value="ECO:0007669"/>
    <property type="project" value="UniProtKB-UniRule"/>
</dbReference>
<comment type="function">
    <text evidence="8">Catalyzes the GTP-dependent ribosomal translocation step during translation elongation. During this step, the ribosome changes from the pre-translocational (PRE) to the post-translocational (POST) state as the newly formed A-site-bound peptidyl-tRNA and P-site-bound deacylated tRNA move to the P and E sites, respectively. Catalyzes the coordinated movement of the two tRNA molecules, the mRNA and conformational changes in the ribosome.</text>
</comment>
<dbReference type="GO" id="GO:0003746">
    <property type="term" value="F:translation elongation factor activity"/>
    <property type="evidence" value="ECO:0007669"/>
    <property type="project" value="UniProtKB-UniRule"/>
</dbReference>
<evidence type="ECO:0000256" key="4">
    <source>
        <dbReference type="ARBA" id="ARBA00022741"/>
    </source>
</evidence>
<dbReference type="PANTHER" id="PTHR43261">
    <property type="entry name" value="TRANSLATION ELONGATION FACTOR G-RELATED"/>
    <property type="match status" value="1"/>
</dbReference>
<dbReference type="InterPro" id="IPR004540">
    <property type="entry name" value="Transl_elong_EFG/EF2"/>
</dbReference>
<dbReference type="GO" id="GO:0005737">
    <property type="term" value="C:cytoplasm"/>
    <property type="evidence" value="ECO:0007669"/>
    <property type="project" value="UniProtKB-SubCell"/>
</dbReference>
<dbReference type="Pfam" id="PF00009">
    <property type="entry name" value="GTP_EFTU"/>
    <property type="match status" value="1"/>
</dbReference>
<dbReference type="FunFam" id="3.40.50.300:FF:000029">
    <property type="entry name" value="Elongation factor G"/>
    <property type="match status" value="1"/>
</dbReference>
<comment type="caution">
    <text evidence="10">The sequence shown here is derived from an EMBL/GenBank/DDBJ whole genome shotgun (WGS) entry which is preliminary data.</text>
</comment>
<dbReference type="InterPro" id="IPR047872">
    <property type="entry name" value="EFG_IV"/>
</dbReference>
<dbReference type="FunFam" id="3.30.230.10:FF:000003">
    <property type="entry name" value="Elongation factor G"/>
    <property type="match status" value="1"/>
</dbReference>
<dbReference type="InterPro" id="IPR031157">
    <property type="entry name" value="G_TR_CS"/>
</dbReference>
<dbReference type="GO" id="GO:0032790">
    <property type="term" value="P:ribosome disassembly"/>
    <property type="evidence" value="ECO:0007669"/>
    <property type="project" value="TreeGrafter"/>
</dbReference>
<dbReference type="FunFam" id="3.30.70.870:FF:000001">
    <property type="entry name" value="Elongation factor G"/>
    <property type="match status" value="1"/>
</dbReference>
<dbReference type="Gene3D" id="3.30.70.870">
    <property type="entry name" value="Elongation Factor G (Translational Gtpase), domain 3"/>
    <property type="match status" value="1"/>
</dbReference>
<dbReference type="HAMAP" id="MF_00054_B">
    <property type="entry name" value="EF_G_EF_2_B"/>
    <property type="match status" value="1"/>
</dbReference>
<dbReference type="SMART" id="SM00889">
    <property type="entry name" value="EFG_IV"/>
    <property type="match status" value="1"/>
</dbReference>
<keyword evidence="5 8" id="KW-0251">Elongation factor</keyword>
<comment type="subcellular location">
    <subcellularLocation>
        <location evidence="8">Cytoplasm</location>
    </subcellularLocation>
</comment>
<organism evidence="10 11">
    <name type="scientific">Clostridium tepidiprofundi DSM 19306</name>
    <dbReference type="NCBI Taxonomy" id="1121338"/>
    <lineage>
        <taxon>Bacteria</taxon>
        <taxon>Bacillati</taxon>
        <taxon>Bacillota</taxon>
        <taxon>Clostridia</taxon>
        <taxon>Eubacteriales</taxon>
        <taxon>Clostridiaceae</taxon>
        <taxon>Clostridium</taxon>
    </lineage>
</organism>
<dbReference type="Pfam" id="PF03764">
    <property type="entry name" value="EFG_IV"/>
    <property type="match status" value="1"/>
</dbReference>
<evidence type="ECO:0000256" key="1">
    <source>
        <dbReference type="ARBA" id="ARBA00005870"/>
    </source>
</evidence>
<name>A0A151AUH9_9CLOT</name>